<dbReference type="OrthoDB" id="5965524at2759"/>
<dbReference type="EMBL" id="CACRXK020015617">
    <property type="protein sequence ID" value="CAB4028640.1"/>
    <property type="molecule type" value="Genomic_DNA"/>
</dbReference>
<evidence type="ECO:0000256" key="2">
    <source>
        <dbReference type="ARBA" id="ARBA00022692"/>
    </source>
</evidence>
<comment type="subcellular location">
    <subcellularLocation>
        <location evidence="1">Membrane</location>
    </subcellularLocation>
</comment>
<sequence>KREWLDKAHTCLLLSLAIQDISTAVCLLVIPNFLLSSDVYKFPSHPTHRRLYCSIIWSQYIPFSLSIVSIYTCLMLAIDRWLAVLRPMSYRRYCSSKKLIATMLILPWIAGFGFEIGSALNVKDLQLRNGSYGCILSEYHSSPKNTVTVLFLILGKGFLPAILMVIAYAQMIIKLMKTSSRVSREAALSGIPNSIFSNTRHNERHCSLQRITKMVCAASALVMICWLPDQLYFGIFELGLTKRDLSFENQLHVLAFLNTCLNPFVYGFSNGQYQEEFKKMLCCFFKQQARPQVNSTNDLEERDPQ</sequence>
<reference evidence="5" key="1">
    <citation type="submission" date="2020-04" db="EMBL/GenBank/DDBJ databases">
        <authorList>
            <person name="Alioto T."/>
            <person name="Alioto T."/>
            <person name="Gomez Garrido J."/>
        </authorList>
    </citation>
    <scope>NUCLEOTIDE SEQUENCE</scope>
    <source>
        <strain evidence="5">A484AB</strain>
    </source>
</reference>
<gene>
    <name evidence="5" type="ORF">PACLA_8A007876</name>
</gene>
<dbReference type="PANTHER" id="PTHR45698:SF1">
    <property type="entry name" value="TRACE AMINE-ASSOCIATED RECEPTOR 13C-LIKE"/>
    <property type="match status" value="1"/>
</dbReference>
<dbReference type="GO" id="GO:0007218">
    <property type="term" value="P:neuropeptide signaling pathway"/>
    <property type="evidence" value="ECO:0007669"/>
    <property type="project" value="UniProtKB-KW"/>
</dbReference>
<keyword evidence="2" id="KW-0812">Transmembrane</keyword>
<dbReference type="PROSITE" id="PS50262">
    <property type="entry name" value="G_PROTEIN_RECEP_F1_2"/>
    <property type="match status" value="1"/>
</dbReference>
<dbReference type="Gene3D" id="1.20.1070.10">
    <property type="entry name" value="Rhodopsin 7-helix transmembrane proteins"/>
    <property type="match status" value="1"/>
</dbReference>
<dbReference type="CDD" id="cd00637">
    <property type="entry name" value="7tm_classA_rhodopsin-like"/>
    <property type="match status" value="1"/>
</dbReference>
<comment type="caution">
    <text evidence="5">The sequence shown here is derived from an EMBL/GenBank/DDBJ whole genome shotgun (WGS) entry which is preliminary data.</text>
</comment>
<evidence type="ECO:0000313" key="6">
    <source>
        <dbReference type="Proteomes" id="UP001152795"/>
    </source>
</evidence>
<evidence type="ECO:0000256" key="3">
    <source>
        <dbReference type="ARBA" id="ARBA00022989"/>
    </source>
</evidence>
<feature type="non-terminal residue" evidence="5">
    <location>
        <position position="305"/>
    </location>
</feature>
<dbReference type="Pfam" id="PF00001">
    <property type="entry name" value="7tm_1"/>
    <property type="match status" value="1"/>
</dbReference>
<keyword evidence="6" id="KW-1185">Reference proteome</keyword>
<keyword evidence="5" id="KW-0527">Neuropeptide</keyword>
<dbReference type="InterPro" id="IPR000276">
    <property type="entry name" value="GPCR_Rhodpsn"/>
</dbReference>
<keyword evidence="3" id="KW-1133">Transmembrane helix</keyword>
<evidence type="ECO:0000256" key="1">
    <source>
        <dbReference type="ARBA" id="ARBA00004370"/>
    </source>
</evidence>
<protein>
    <submittedName>
        <fullName evidence="5">Neuropeptides B W receptor type 2-like</fullName>
    </submittedName>
</protein>
<dbReference type="InterPro" id="IPR017452">
    <property type="entry name" value="GPCR_Rhodpsn_7TM"/>
</dbReference>
<organism evidence="5 6">
    <name type="scientific">Paramuricea clavata</name>
    <name type="common">Red gorgonian</name>
    <name type="synonym">Violescent sea-whip</name>
    <dbReference type="NCBI Taxonomy" id="317549"/>
    <lineage>
        <taxon>Eukaryota</taxon>
        <taxon>Metazoa</taxon>
        <taxon>Cnidaria</taxon>
        <taxon>Anthozoa</taxon>
        <taxon>Octocorallia</taxon>
        <taxon>Malacalcyonacea</taxon>
        <taxon>Plexauridae</taxon>
        <taxon>Paramuricea</taxon>
    </lineage>
</organism>
<dbReference type="PANTHER" id="PTHR45698">
    <property type="entry name" value="TRACE AMINE-ASSOCIATED RECEPTOR 19N-RELATED"/>
    <property type="match status" value="1"/>
</dbReference>
<evidence type="ECO:0000313" key="5">
    <source>
        <dbReference type="EMBL" id="CAB4028640.1"/>
    </source>
</evidence>
<accession>A0A6S7JI21</accession>
<dbReference type="PRINTS" id="PR00237">
    <property type="entry name" value="GPCRRHODOPSN"/>
</dbReference>
<dbReference type="Proteomes" id="UP001152795">
    <property type="component" value="Unassembled WGS sequence"/>
</dbReference>
<keyword evidence="5" id="KW-0675">Receptor</keyword>
<dbReference type="GO" id="GO:0016020">
    <property type="term" value="C:membrane"/>
    <property type="evidence" value="ECO:0007669"/>
    <property type="project" value="UniProtKB-SubCell"/>
</dbReference>
<name>A0A6S7JI21_PARCT</name>
<dbReference type="AlphaFoldDB" id="A0A6S7JI21"/>
<dbReference type="GO" id="GO:0004930">
    <property type="term" value="F:G protein-coupled receptor activity"/>
    <property type="evidence" value="ECO:0007669"/>
    <property type="project" value="InterPro"/>
</dbReference>
<dbReference type="SUPFAM" id="SSF81321">
    <property type="entry name" value="Family A G protein-coupled receptor-like"/>
    <property type="match status" value="1"/>
</dbReference>
<feature type="non-terminal residue" evidence="5">
    <location>
        <position position="1"/>
    </location>
</feature>
<proteinExistence type="predicted"/>
<keyword evidence="4" id="KW-0472">Membrane</keyword>
<evidence type="ECO:0000256" key="4">
    <source>
        <dbReference type="ARBA" id="ARBA00023136"/>
    </source>
</evidence>